<feature type="compositionally biased region" description="Polar residues" evidence="1">
    <location>
        <begin position="101"/>
        <end position="112"/>
    </location>
</feature>
<protein>
    <submittedName>
        <fullName evidence="2">Cell surface complex protein</fullName>
    </submittedName>
</protein>
<reference evidence="2 3" key="1">
    <citation type="submission" date="2017-01" db="EMBL/GenBank/DDBJ databases">
        <title>Lactobacillus chiayiensis sp. nov., a lactic acid bacterium isolated from compost.</title>
        <authorList>
            <person name="Huang C.-H."/>
        </authorList>
    </citation>
    <scope>NUCLEOTIDE SEQUENCE [LARGE SCALE GENOMIC DNA]</scope>
    <source>
        <strain evidence="3">chh01</strain>
    </source>
</reference>
<dbReference type="Proteomes" id="UP000290475">
    <property type="component" value="Unassembled WGS sequence"/>
</dbReference>
<evidence type="ECO:0000256" key="1">
    <source>
        <dbReference type="SAM" id="MobiDB-lite"/>
    </source>
</evidence>
<organism evidence="2 3">
    <name type="scientific">Lacticaseibacillus chiayiensis</name>
    <dbReference type="NCBI Taxonomy" id="2100821"/>
    <lineage>
        <taxon>Bacteria</taxon>
        <taxon>Bacillati</taxon>
        <taxon>Bacillota</taxon>
        <taxon>Bacilli</taxon>
        <taxon>Lactobacillales</taxon>
        <taxon>Lactobacillaceae</taxon>
        <taxon>Lacticaseibacillus</taxon>
    </lineage>
</organism>
<evidence type="ECO:0000313" key="3">
    <source>
        <dbReference type="Proteomes" id="UP000290475"/>
    </source>
</evidence>
<evidence type="ECO:0000313" key="2">
    <source>
        <dbReference type="EMBL" id="RXT25024.1"/>
    </source>
</evidence>
<dbReference type="EMBL" id="MSSM01000015">
    <property type="protein sequence ID" value="RXT25024.1"/>
    <property type="molecule type" value="Genomic_DNA"/>
</dbReference>
<dbReference type="RefSeq" id="WP_414467433.1">
    <property type="nucleotide sequence ID" value="NZ_CP074378.1"/>
</dbReference>
<sequence length="646" mass="69997">MSGVMLLQPFSLNIGSQAAASAPSPVLNEALGSRPQQPAASASSPSQSEEGSSPSASASEKSPSTMNASAASYELTGATEQQPLTDQADESAVPKRRQKRSVPTSRADQTNPFLVGTVQELEAAIKGGETYVRLTADINIGATAIPVHHSVTIDGDHKYTYMYNGGLSWHRGIYFAASNIAITFKNIKIGDAKVKHSANNYYGIAPADNSIKNSQIIVENVNYYSDYGAQPIHIRDDSNQVIFKGKNTFYTTKNPGSVLVQEFAEATNFLFEEDSDTTITLDKGEVLGTFWPSTGPLELELKKRARLKVVTANSLVYTGIGAIHNNRIKVGEEAVLDVKTTRKNAGNLMFYNHDLAIDVQKNGQLLVETVGENNFNSNSDIHLGPGAKAKLKNINGDFFKKGKGTLTLDNADELVIETGKHGGTSPTGLVSDTANVRLEPFNQETKGYGVHADGQLLTTQTSDDDWIFNGKQVSRQPTPLPGDIAKRVAEASAFRLTRNVVPPKPVGKLALISVPDLDFGQQTITGVTQILRPQVQGALKIEDSRTNGPRKSRLYLRMARPFKNGDVDATRYLTYTNQAGQEQTISDQAILAEVTKDVVERDVSSEWNMTTDSTARGFKLTLPTEKQKLGSFSGELDWSLQDVPGN</sequence>
<accession>A0A4Q1U0Q2</accession>
<comment type="caution">
    <text evidence="2">The sequence shown here is derived from an EMBL/GenBank/DDBJ whole genome shotgun (WGS) entry which is preliminary data.</text>
</comment>
<dbReference type="AlphaFoldDB" id="A0A4Q1U0Q2"/>
<name>A0A4Q1U0Q2_9LACO</name>
<feature type="compositionally biased region" description="Low complexity" evidence="1">
    <location>
        <begin position="33"/>
        <end position="64"/>
    </location>
</feature>
<gene>
    <name evidence="2" type="ORF">BVJ53_06820</name>
</gene>
<proteinExistence type="predicted"/>
<feature type="region of interest" description="Disordered" evidence="1">
    <location>
        <begin position="17"/>
        <end position="113"/>
    </location>
</feature>